<accession>A0A3S5A805</accession>
<comment type="caution">
    <text evidence="1">The sequence shown here is derived from an EMBL/GenBank/DDBJ whole genome shotgun (WGS) entry which is preliminary data.</text>
</comment>
<evidence type="ECO:0000313" key="1">
    <source>
        <dbReference type="EMBL" id="VEL17257.1"/>
    </source>
</evidence>
<dbReference type="AlphaFoldDB" id="A0A3S5A805"/>
<dbReference type="Proteomes" id="UP000784294">
    <property type="component" value="Unassembled WGS sequence"/>
</dbReference>
<name>A0A3S5A805_9PLAT</name>
<evidence type="ECO:0000313" key="2">
    <source>
        <dbReference type="Proteomes" id="UP000784294"/>
    </source>
</evidence>
<keyword evidence="2" id="KW-1185">Reference proteome</keyword>
<reference evidence="1" key="1">
    <citation type="submission" date="2018-11" db="EMBL/GenBank/DDBJ databases">
        <authorList>
            <consortium name="Pathogen Informatics"/>
        </authorList>
    </citation>
    <scope>NUCLEOTIDE SEQUENCE</scope>
</reference>
<organism evidence="1 2">
    <name type="scientific">Protopolystoma xenopodis</name>
    <dbReference type="NCBI Taxonomy" id="117903"/>
    <lineage>
        <taxon>Eukaryota</taxon>
        <taxon>Metazoa</taxon>
        <taxon>Spiralia</taxon>
        <taxon>Lophotrochozoa</taxon>
        <taxon>Platyhelminthes</taxon>
        <taxon>Monogenea</taxon>
        <taxon>Polyopisthocotylea</taxon>
        <taxon>Polystomatidea</taxon>
        <taxon>Polystomatidae</taxon>
        <taxon>Protopolystoma</taxon>
    </lineage>
</organism>
<gene>
    <name evidence="1" type="ORF">PXEA_LOCUS10697</name>
</gene>
<dbReference type="EMBL" id="CAAALY010031791">
    <property type="protein sequence ID" value="VEL17257.1"/>
    <property type="molecule type" value="Genomic_DNA"/>
</dbReference>
<protein>
    <submittedName>
        <fullName evidence="1">Uncharacterized protein</fullName>
    </submittedName>
</protein>
<proteinExistence type="predicted"/>
<sequence>MQGNHRMTPGTPGSDLALNGSIVFDIGGTEI</sequence>